<dbReference type="InterPro" id="IPR037523">
    <property type="entry name" value="VOC_core"/>
</dbReference>
<accession>D1BZJ3</accession>
<dbReference type="PANTHER" id="PTHR35908:SF1">
    <property type="entry name" value="CONSERVED PROTEIN"/>
    <property type="match status" value="1"/>
</dbReference>
<keyword evidence="3" id="KW-1185">Reference proteome</keyword>
<organism evidence="2 3">
    <name type="scientific">Xylanimonas cellulosilytica (strain DSM 15894 / JCM 12276 / CECT 5975 / KCTC 9989 / LMG 20990 / NBRC 107835 / XIL07)</name>
    <dbReference type="NCBI Taxonomy" id="446471"/>
    <lineage>
        <taxon>Bacteria</taxon>
        <taxon>Bacillati</taxon>
        <taxon>Actinomycetota</taxon>
        <taxon>Actinomycetes</taxon>
        <taxon>Micrococcales</taxon>
        <taxon>Promicromonosporaceae</taxon>
        <taxon>Xylanimonas</taxon>
    </lineage>
</organism>
<name>D1BZJ3_XYLCX</name>
<dbReference type="SUPFAM" id="SSF54593">
    <property type="entry name" value="Glyoxalase/Bleomycin resistance protein/Dihydroxybiphenyl dioxygenase"/>
    <property type="match status" value="2"/>
</dbReference>
<dbReference type="HOGENOM" id="CLU_092691_1_0_11"/>
<dbReference type="PROSITE" id="PS51819">
    <property type="entry name" value="VOC"/>
    <property type="match status" value="1"/>
</dbReference>
<reference evidence="2 3" key="2">
    <citation type="journal article" date="2010" name="Stand. Genomic Sci.">
        <title>Complete genome sequence of Xylanimonas cellulosilytica type strain (XIL07).</title>
        <authorList>
            <person name="Foster B."/>
            <person name="Pukall R."/>
            <person name="Abt B."/>
            <person name="Nolan M."/>
            <person name="Glavina Del Rio T."/>
            <person name="Chen F."/>
            <person name="Lucas S."/>
            <person name="Tice H."/>
            <person name="Pitluck S."/>
            <person name="Cheng J.-F."/>
            <person name="Chertkov O."/>
            <person name="Brettin T."/>
            <person name="Han C."/>
            <person name="Detter J.C."/>
            <person name="Bruce D."/>
            <person name="Goodwin L."/>
            <person name="Ivanova N."/>
            <person name="Mavromatis K."/>
            <person name="Pati A."/>
            <person name="Mikhailova N."/>
            <person name="Chen A."/>
            <person name="Palaniappan K."/>
            <person name="Land M."/>
            <person name="Hauser L."/>
            <person name="Chang Y.-J."/>
            <person name="Jeffries C.D."/>
            <person name="Chain P."/>
            <person name="Rohde M."/>
            <person name="Goeker M."/>
            <person name="Bristow J."/>
            <person name="Eisen J.A."/>
            <person name="Markowitz V."/>
            <person name="Hugenholtz P."/>
            <person name="Kyrpides N.C."/>
            <person name="Klenk H.-P."/>
            <person name="Lapidus A."/>
        </authorList>
    </citation>
    <scope>NUCLEOTIDE SEQUENCE [LARGE SCALE GENOMIC DNA]</scope>
    <source>
        <strain evidence="3">DSM 15894 / CECT 5975 / LMG 20990 / XIL07</strain>
    </source>
</reference>
<sequence>MGLHLSGIRIDATDPRAVARFWAGVLHGDVHATDPGSVVVGLPDEEYVLRFVATPHPKTGRNRLHLDLTSRSSEDQEEIVVRAIELGGAHHDVGQRGDEGHVVLADPDRNELCVIEPGNRFLAGCGSIGAVNCDGNRVTGEFWRDALGWPLVWDDGEETAVQSPAGGSKITWSGPPLFDKPPTGRNRIRFEVTTDDGVDAEADRLVALGAALVEAVPDRFGTLLLTDPDDNEFHLGGA</sequence>
<evidence type="ECO:0000313" key="2">
    <source>
        <dbReference type="EMBL" id="ACZ30147.1"/>
    </source>
</evidence>
<dbReference type="CDD" id="cd06587">
    <property type="entry name" value="VOC"/>
    <property type="match status" value="1"/>
</dbReference>
<dbReference type="STRING" id="446471.Xcel_1116"/>
<evidence type="ECO:0000313" key="3">
    <source>
        <dbReference type="Proteomes" id="UP000002255"/>
    </source>
</evidence>
<dbReference type="KEGG" id="xce:Xcel_1116"/>
<feature type="domain" description="VOC" evidence="1">
    <location>
        <begin position="124"/>
        <end position="238"/>
    </location>
</feature>
<dbReference type="EMBL" id="CP001821">
    <property type="protein sequence ID" value="ACZ30147.1"/>
    <property type="molecule type" value="Genomic_DNA"/>
</dbReference>
<dbReference type="OrthoDB" id="5524593at2"/>
<dbReference type="InterPro" id="IPR041581">
    <property type="entry name" value="Glyoxalase_6"/>
</dbReference>
<dbReference type="InterPro" id="IPR029068">
    <property type="entry name" value="Glyas_Bleomycin-R_OHBP_Dase"/>
</dbReference>
<dbReference type="AlphaFoldDB" id="D1BZJ3"/>
<protein>
    <submittedName>
        <fullName evidence="2">Glyoxalase/bleomycin resistance protein/dioxygenase</fullName>
    </submittedName>
</protein>
<dbReference type="Pfam" id="PF18029">
    <property type="entry name" value="Glyoxalase_6"/>
    <property type="match status" value="2"/>
</dbReference>
<dbReference type="RefSeq" id="WP_012877889.1">
    <property type="nucleotide sequence ID" value="NC_013530.1"/>
</dbReference>
<evidence type="ECO:0000259" key="1">
    <source>
        <dbReference type="PROSITE" id="PS51819"/>
    </source>
</evidence>
<dbReference type="Gene3D" id="3.10.180.10">
    <property type="entry name" value="2,3-Dihydroxybiphenyl 1,2-Dioxygenase, domain 1"/>
    <property type="match status" value="2"/>
</dbReference>
<dbReference type="Proteomes" id="UP000002255">
    <property type="component" value="Chromosome"/>
</dbReference>
<reference evidence="3" key="1">
    <citation type="submission" date="2009-11" db="EMBL/GenBank/DDBJ databases">
        <title>The complete chromosome of Xylanimonas cellulosilytica DSM 15894.</title>
        <authorList>
            <consortium name="US DOE Joint Genome Institute (JGI-PGF)"/>
            <person name="Lucas S."/>
            <person name="Copeland A."/>
            <person name="Lapidus A."/>
            <person name="Glavina del Rio T."/>
            <person name="Dalin E."/>
            <person name="Tice H."/>
            <person name="Bruce D."/>
            <person name="Goodwin L."/>
            <person name="Pitluck S."/>
            <person name="Kyrpides N."/>
            <person name="Mavromatis K."/>
            <person name="Ivanova N."/>
            <person name="Mikhailova N."/>
            <person name="Foster B."/>
            <person name="Clum A."/>
            <person name="Brettin T."/>
            <person name="Detter J.C."/>
            <person name="Han C."/>
            <person name="Larimer F."/>
            <person name="Land M."/>
            <person name="Hauser L."/>
            <person name="Markowitz V."/>
            <person name="Cheng J.F."/>
            <person name="Hugenholtz P."/>
            <person name="Woyke T."/>
            <person name="Wu D."/>
            <person name="Gehrich-Schroeter G."/>
            <person name="Schneider S."/>
            <person name="Pukall S.R."/>
            <person name="Klenk H.P."/>
            <person name="Eisen J.A."/>
        </authorList>
    </citation>
    <scope>NUCLEOTIDE SEQUENCE [LARGE SCALE GENOMIC DNA]</scope>
    <source>
        <strain evidence="3">DSM 15894 / CECT 5975 / LMG 20990 / XIL07</strain>
    </source>
</reference>
<gene>
    <name evidence="2" type="ordered locus">Xcel_1116</name>
</gene>
<proteinExistence type="predicted"/>
<dbReference type="PANTHER" id="PTHR35908">
    <property type="entry name" value="HYPOTHETICAL FUSION PROTEIN"/>
    <property type="match status" value="1"/>
</dbReference>
<dbReference type="eggNOG" id="COG0346">
    <property type="taxonomic scope" value="Bacteria"/>
</dbReference>